<sequence length="87" mass="9254">MTRPDRSTSRTVVLGLVVVTVLMALFPLAVRTPVTAALAVLCIGAVSAAIVPALQARCWTWVAWSSPPGLAVPGPAWSAGCWPRWDW</sequence>
<evidence type="ECO:0000256" key="1">
    <source>
        <dbReference type="SAM" id="Phobius"/>
    </source>
</evidence>
<name>A0A938Y5I0_9ACTN</name>
<keyword evidence="1" id="KW-0472">Membrane</keyword>
<keyword evidence="3" id="KW-1185">Reference proteome</keyword>
<organism evidence="2 3">
    <name type="scientific">Nakamurella leprariae</name>
    <dbReference type="NCBI Taxonomy" id="2803911"/>
    <lineage>
        <taxon>Bacteria</taxon>
        <taxon>Bacillati</taxon>
        <taxon>Actinomycetota</taxon>
        <taxon>Actinomycetes</taxon>
        <taxon>Nakamurellales</taxon>
        <taxon>Nakamurellaceae</taxon>
        <taxon>Nakamurella</taxon>
    </lineage>
</organism>
<feature type="transmembrane region" description="Helical" evidence="1">
    <location>
        <begin position="12"/>
        <end position="30"/>
    </location>
</feature>
<feature type="transmembrane region" description="Helical" evidence="1">
    <location>
        <begin position="36"/>
        <end position="54"/>
    </location>
</feature>
<gene>
    <name evidence="2" type="ORF">JL106_02525</name>
</gene>
<dbReference type="EMBL" id="JAERWK010000003">
    <property type="protein sequence ID" value="MBM9466155.1"/>
    <property type="molecule type" value="Genomic_DNA"/>
</dbReference>
<dbReference type="AlphaFoldDB" id="A0A938Y5I0"/>
<evidence type="ECO:0000313" key="3">
    <source>
        <dbReference type="Proteomes" id="UP000663792"/>
    </source>
</evidence>
<keyword evidence="1" id="KW-0812">Transmembrane</keyword>
<keyword evidence="1" id="KW-1133">Transmembrane helix</keyword>
<protein>
    <submittedName>
        <fullName evidence="2">Uncharacterized protein</fullName>
    </submittedName>
</protein>
<dbReference type="RefSeq" id="WP_205259109.1">
    <property type="nucleotide sequence ID" value="NZ_JAERWK010000003.1"/>
</dbReference>
<reference evidence="2" key="1">
    <citation type="submission" date="2021-01" db="EMBL/GenBank/DDBJ databases">
        <title>YIM 132084 draft genome.</title>
        <authorList>
            <person name="An D."/>
        </authorList>
    </citation>
    <scope>NUCLEOTIDE SEQUENCE</scope>
    <source>
        <strain evidence="2">YIM 132084</strain>
    </source>
</reference>
<dbReference type="Proteomes" id="UP000663792">
    <property type="component" value="Unassembled WGS sequence"/>
</dbReference>
<accession>A0A938Y5I0</accession>
<comment type="caution">
    <text evidence="2">The sequence shown here is derived from an EMBL/GenBank/DDBJ whole genome shotgun (WGS) entry which is preliminary data.</text>
</comment>
<proteinExistence type="predicted"/>
<evidence type="ECO:0000313" key="2">
    <source>
        <dbReference type="EMBL" id="MBM9466155.1"/>
    </source>
</evidence>